<reference evidence="3" key="4">
    <citation type="journal article" date="2015" name="G3 (Bethesda)">
        <title>Genome sequences of three phytopathogenic species of the Magnaporthaceae family of fungi.</title>
        <authorList>
            <person name="Okagaki L.H."/>
            <person name="Nunes C.C."/>
            <person name="Sailsbery J."/>
            <person name="Clay B."/>
            <person name="Brown D."/>
            <person name="John T."/>
            <person name="Oh Y."/>
            <person name="Young N."/>
            <person name="Fitzgerald M."/>
            <person name="Haas B.J."/>
            <person name="Zeng Q."/>
            <person name="Young S."/>
            <person name="Adiconis X."/>
            <person name="Fan L."/>
            <person name="Levin J.Z."/>
            <person name="Mitchell T.K."/>
            <person name="Okubara P.A."/>
            <person name="Farman M.L."/>
            <person name="Kohn L.M."/>
            <person name="Birren B."/>
            <person name="Ma L.-J."/>
            <person name="Dean R.A."/>
        </authorList>
    </citation>
    <scope>NUCLEOTIDE SEQUENCE</scope>
    <source>
        <strain evidence="3">ATCC 64411 / 73-15</strain>
    </source>
</reference>
<reference evidence="3" key="5">
    <citation type="submission" date="2015-06" db="UniProtKB">
        <authorList>
            <consortium name="EnsemblFungi"/>
        </authorList>
    </citation>
    <scope>IDENTIFICATION</scope>
    <source>
        <strain evidence="3">ATCC 64411</strain>
    </source>
</reference>
<dbReference type="EMBL" id="GL876977">
    <property type="protein sequence ID" value="KLU91455.1"/>
    <property type="molecule type" value="Genomic_DNA"/>
</dbReference>
<reference evidence="2" key="3">
    <citation type="submission" date="2011-03" db="EMBL/GenBank/DDBJ databases">
        <title>Annotation of Magnaporthe poae ATCC 64411.</title>
        <authorList>
            <person name="Ma L.-J."/>
            <person name="Dead R."/>
            <person name="Young S.K."/>
            <person name="Zeng Q."/>
            <person name="Gargeya S."/>
            <person name="Fitzgerald M."/>
            <person name="Haas B."/>
            <person name="Abouelleil A."/>
            <person name="Alvarado L."/>
            <person name="Arachchi H.M."/>
            <person name="Berlin A."/>
            <person name="Brown A."/>
            <person name="Chapman S.B."/>
            <person name="Chen Z."/>
            <person name="Dunbar C."/>
            <person name="Freedman E."/>
            <person name="Gearin G."/>
            <person name="Gellesch M."/>
            <person name="Goldberg J."/>
            <person name="Griggs A."/>
            <person name="Gujja S."/>
            <person name="Heiman D."/>
            <person name="Howarth C."/>
            <person name="Larson L."/>
            <person name="Lui A."/>
            <person name="MacDonald P.J.P."/>
            <person name="Mehta T."/>
            <person name="Montmayeur A."/>
            <person name="Murphy C."/>
            <person name="Neiman D."/>
            <person name="Pearson M."/>
            <person name="Priest M."/>
            <person name="Roberts A."/>
            <person name="Saif S."/>
            <person name="Shea T."/>
            <person name="Shenoy N."/>
            <person name="Sisk P."/>
            <person name="Stolte C."/>
            <person name="Sykes S."/>
            <person name="Yandava C."/>
            <person name="Wortman J."/>
            <person name="Nusbaum C."/>
            <person name="Birren B."/>
        </authorList>
    </citation>
    <scope>NUCLEOTIDE SEQUENCE</scope>
    <source>
        <strain evidence="2">ATCC 64411</strain>
    </source>
</reference>
<dbReference type="AlphaFoldDB" id="A0A0C4EBC7"/>
<dbReference type="VEuPathDB" id="FungiDB:MAPG_09975"/>
<organism evidence="3 4">
    <name type="scientific">Magnaporthiopsis poae (strain ATCC 64411 / 73-15)</name>
    <name type="common">Kentucky bluegrass fungus</name>
    <name type="synonym">Magnaporthe poae</name>
    <dbReference type="NCBI Taxonomy" id="644358"/>
    <lineage>
        <taxon>Eukaryota</taxon>
        <taxon>Fungi</taxon>
        <taxon>Dikarya</taxon>
        <taxon>Ascomycota</taxon>
        <taxon>Pezizomycotina</taxon>
        <taxon>Sordariomycetes</taxon>
        <taxon>Sordariomycetidae</taxon>
        <taxon>Magnaporthales</taxon>
        <taxon>Magnaporthaceae</taxon>
        <taxon>Magnaporthiopsis</taxon>
    </lineage>
</organism>
<evidence type="ECO:0000313" key="2">
    <source>
        <dbReference type="EMBL" id="KLU91455.1"/>
    </source>
</evidence>
<reference evidence="2" key="1">
    <citation type="submission" date="2010-05" db="EMBL/GenBank/DDBJ databases">
        <title>The Genome Sequence of Magnaporthe poae strain ATCC 64411.</title>
        <authorList>
            <consortium name="The Broad Institute Genome Sequencing Platform"/>
            <consortium name="Broad Institute Genome Sequencing Center for Infectious Disease"/>
            <person name="Ma L.-J."/>
            <person name="Dead R."/>
            <person name="Young S."/>
            <person name="Zeng Q."/>
            <person name="Koehrsen M."/>
            <person name="Alvarado L."/>
            <person name="Berlin A."/>
            <person name="Chapman S.B."/>
            <person name="Chen Z."/>
            <person name="Freedman E."/>
            <person name="Gellesch M."/>
            <person name="Goldberg J."/>
            <person name="Griggs A."/>
            <person name="Gujja S."/>
            <person name="Heilman E.R."/>
            <person name="Heiman D."/>
            <person name="Hepburn T."/>
            <person name="Howarth C."/>
            <person name="Jen D."/>
            <person name="Larson L."/>
            <person name="Mehta T."/>
            <person name="Neiman D."/>
            <person name="Pearson M."/>
            <person name="Roberts A."/>
            <person name="Saif S."/>
            <person name="Shea T."/>
            <person name="Shenoy N."/>
            <person name="Sisk P."/>
            <person name="Stolte C."/>
            <person name="Sykes S."/>
            <person name="Walk T."/>
            <person name="White J."/>
            <person name="Yandava C."/>
            <person name="Haas B."/>
            <person name="Nusbaum C."/>
            <person name="Birren B."/>
        </authorList>
    </citation>
    <scope>NUCLEOTIDE SEQUENCE</scope>
    <source>
        <strain evidence="2">ATCC 64411</strain>
    </source>
</reference>
<dbReference type="Proteomes" id="UP000011715">
    <property type="component" value="Unassembled WGS sequence"/>
</dbReference>
<dbReference type="EMBL" id="ADBL01002559">
    <property type="status" value="NOT_ANNOTATED_CDS"/>
    <property type="molecule type" value="Genomic_DNA"/>
</dbReference>
<evidence type="ECO:0000313" key="4">
    <source>
        <dbReference type="Proteomes" id="UP000011715"/>
    </source>
</evidence>
<name>A0A0C4EBC7_MAGP6</name>
<feature type="compositionally biased region" description="Low complexity" evidence="1">
    <location>
        <begin position="148"/>
        <end position="159"/>
    </location>
</feature>
<accession>A0A0C4EBC7</accession>
<evidence type="ECO:0000313" key="3">
    <source>
        <dbReference type="EnsemblFungi" id="MAPG_09975T0"/>
    </source>
</evidence>
<sequence length="219" mass="23384">MGRIYDGATGDDAVSLDGGGLAVKPIRRGIRRHPSSAADEVEWRDVAEGGVAAGGGCRSSGLVLAPGLVSTRQKRDPGWLAAPAGLRQWQIPRRLAAAPPLQRLALAQRAPGETKPRGMGGGMERSRQWNEQESIDARWRGQLLMADAAPASSQPAGSSVLEQGESSRGEYSGPTAQIVFCWALGSDLPIQVGFKVLFEARHGTEFDRVYRLKAMVTVL</sequence>
<evidence type="ECO:0000256" key="1">
    <source>
        <dbReference type="SAM" id="MobiDB-lite"/>
    </source>
</evidence>
<protein>
    <submittedName>
        <fullName evidence="2 3">Uncharacterized protein</fullName>
    </submittedName>
</protein>
<proteinExistence type="predicted"/>
<reference evidence="4" key="2">
    <citation type="submission" date="2010-05" db="EMBL/GenBank/DDBJ databases">
        <title>The genome sequence of Magnaporthe poae strain ATCC 64411.</title>
        <authorList>
            <person name="Ma L.-J."/>
            <person name="Dead R."/>
            <person name="Young S."/>
            <person name="Zeng Q."/>
            <person name="Koehrsen M."/>
            <person name="Alvarado L."/>
            <person name="Berlin A."/>
            <person name="Chapman S.B."/>
            <person name="Chen Z."/>
            <person name="Freedman E."/>
            <person name="Gellesch M."/>
            <person name="Goldberg J."/>
            <person name="Griggs A."/>
            <person name="Gujja S."/>
            <person name="Heilman E.R."/>
            <person name="Heiman D."/>
            <person name="Hepburn T."/>
            <person name="Howarth C."/>
            <person name="Jen D."/>
            <person name="Larson L."/>
            <person name="Mehta T."/>
            <person name="Neiman D."/>
            <person name="Pearson M."/>
            <person name="Roberts A."/>
            <person name="Saif S."/>
            <person name="Shea T."/>
            <person name="Shenoy N."/>
            <person name="Sisk P."/>
            <person name="Stolte C."/>
            <person name="Sykes S."/>
            <person name="Walk T."/>
            <person name="White J."/>
            <person name="Yandava C."/>
            <person name="Haas B."/>
            <person name="Nusbaum C."/>
            <person name="Birren B."/>
        </authorList>
    </citation>
    <scope>NUCLEOTIDE SEQUENCE [LARGE SCALE GENOMIC DNA]</scope>
    <source>
        <strain evidence="4">ATCC 64411 / 73-15</strain>
    </source>
</reference>
<keyword evidence="4" id="KW-1185">Reference proteome</keyword>
<gene>
    <name evidence="2" type="ORF">MAPG_09975</name>
</gene>
<dbReference type="EnsemblFungi" id="MAPG_09975T0">
    <property type="protein sequence ID" value="MAPG_09975T0"/>
    <property type="gene ID" value="MAPG_09975"/>
</dbReference>
<feature type="region of interest" description="Disordered" evidence="1">
    <location>
        <begin position="109"/>
        <end position="131"/>
    </location>
</feature>
<feature type="region of interest" description="Disordered" evidence="1">
    <location>
        <begin position="148"/>
        <end position="171"/>
    </location>
</feature>